<accession>A0A6A4R9J5</accession>
<sequence length="75" mass="8669">MEILSMVQLKENGADKWIWSYDASLSYLVKSAYKVIWKTKEVSGEDLIIVAYHMQILVIFEDISACLENYLGYNS</sequence>
<evidence type="ECO:0000313" key="1">
    <source>
        <dbReference type="EMBL" id="KAE9621824.1"/>
    </source>
</evidence>
<gene>
    <name evidence="1" type="ORF">Lalb_Chr01g0018881</name>
</gene>
<keyword evidence="2" id="KW-1185">Reference proteome</keyword>
<proteinExistence type="predicted"/>
<organism evidence="1 2">
    <name type="scientific">Lupinus albus</name>
    <name type="common">White lupine</name>
    <name type="synonym">Lupinus termis</name>
    <dbReference type="NCBI Taxonomy" id="3870"/>
    <lineage>
        <taxon>Eukaryota</taxon>
        <taxon>Viridiplantae</taxon>
        <taxon>Streptophyta</taxon>
        <taxon>Embryophyta</taxon>
        <taxon>Tracheophyta</taxon>
        <taxon>Spermatophyta</taxon>
        <taxon>Magnoliopsida</taxon>
        <taxon>eudicotyledons</taxon>
        <taxon>Gunneridae</taxon>
        <taxon>Pentapetalae</taxon>
        <taxon>rosids</taxon>
        <taxon>fabids</taxon>
        <taxon>Fabales</taxon>
        <taxon>Fabaceae</taxon>
        <taxon>Papilionoideae</taxon>
        <taxon>50 kb inversion clade</taxon>
        <taxon>genistoids sensu lato</taxon>
        <taxon>core genistoids</taxon>
        <taxon>Genisteae</taxon>
        <taxon>Lupinus</taxon>
    </lineage>
</organism>
<dbReference type="AlphaFoldDB" id="A0A6A4R9J5"/>
<dbReference type="EMBL" id="WOCE01000001">
    <property type="protein sequence ID" value="KAE9621824.1"/>
    <property type="molecule type" value="Genomic_DNA"/>
</dbReference>
<comment type="caution">
    <text evidence="1">The sequence shown here is derived from an EMBL/GenBank/DDBJ whole genome shotgun (WGS) entry which is preliminary data.</text>
</comment>
<name>A0A6A4R9J5_LUPAL</name>
<evidence type="ECO:0000313" key="2">
    <source>
        <dbReference type="Proteomes" id="UP000447434"/>
    </source>
</evidence>
<reference evidence="2" key="1">
    <citation type="journal article" date="2020" name="Nat. Commun.">
        <title>Genome sequence of the cluster root forming white lupin.</title>
        <authorList>
            <person name="Hufnagel B."/>
            <person name="Marques A."/>
            <person name="Soriano A."/>
            <person name="Marques L."/>
            <person name="Divol F."/>
            <person name="Doumas P."/>
            <person name="Sallet E."/>
            <person name="Mancinotti D."/>
            <person name="Carrere S."/>
            <person name="Marande W."/>
            <person name="Arribat S."/>
            <person name="Keller J."/>
            <person name="Huneau C."/>
            <person name="Blein T."/>
            <person name="Aime D."/>
            <person name="Laguerre M."/>
            <person name="Taylor J."/>
            <person name="Schubert V."/>
            <person name="Nelson M."/>
            <person name="Geu-Flores F."/>
            <person name="Crespi M."/>
            <person name="Gallardo-Guerrero K."/>
            <person name="Delaux P.-M."/>
            <person name="Salse J."/>
            <person name="Berges H."/>
            <person name="Guyot R."/>
            <person name="Gouzy J."/>
            <person name="Peret B."/>
        </authorList>
    </citation>
    <scope>NUCLEOTIDE SEQUENCE [LARGE SCALE GENOMIC DNA]</scope>
    <source>
        <strain evidence="2">cv. Amiga</strain>
    </source>
</reference>
<protein>
    <submittedName>
        <fullName evidence="1">Uncharacterized protein</fullName>
    </submittedName>
</protein>
<dbReference type="Proteomes" id="UP000447434">
    <property type="component" value="Chromosome 1"/>
</dbReference>